<keyword evidence="2" id="KW-0997">Cell inner membrane</keyword>
<keyword evidence="3" id="KW-0479">Metal-binding</keyword>
<sequence length="388" mass="40821">MRTLVVSDLHLGSRGGRDVLRQPPALRALVAAAAKADRLVLLGDLVELLEGRVSGALAEAMPVLERLGGAMTGGEILVVPGNHDHLLVRGWLRERRAAERPLGAATQVPADATEVLAEVVGALRPPDGRIRVQYPGAWLGRTIYAHHGHYIDQHLAAGPLARMSRAAAEEAAGPADGYELGRMASVAAASLVVRDLPDGFEEGVERIGGLARALGKALLAAGDAGRGRVERIAPLGSDLLHRRLEAGGLPAMVRVARDLGVLPRARHVVFGHVHRLGPLSAEEGLGAWHPEEDGPWLWNSGCWVHEPLIVGPAETTSPFWPGGAIWLDGERTPEVVRLLEDVPPGDVVAQSARSAAGGTAGTEEAAEDPDVYDADGEAELLDDEPGPA</sequence>
<dbReference type="Gene3D" id="3.60.21.10">
    <property type="match status" value="1"/>
</dbReference>
<evidence type="ECO:0000256" key="5">
    <source>
        <dbReference type="ARBA" id="ARBA00023211"/>
    </source>
</evidence>
<dbReference type="Pfam" id="PF00149">
    <property type="entry name" value="Metallophos"/>
    <property type="match status" value="1"/>
</dbReference>
<dbReference type="InterPro" id="IPR029052">
    <property type="entry name" value="Metallo-depent_PP-like"/>
</dbReference>
<feature type="compositionally biased region" description="Acidic residues" evidence="6">
    <location>
        <begin position="364"/>
        <end position="388"/>
    </location>
</feature>
<dbReference type="PANTHER" id="PTHR34990">
    <property type="entry name" value="UDP-2,3-DIACYLGLUCOSAMINE HYDROLASE-RELATED"/>
    <property type="match status" value="1"/>
</dbReference>
<evidence type="ECO:0000256" key="4">
    <source>
        <dbReference type="ARBA" id="ARBA00023136"/>
    </source>
</evidence>
<dbReference type="RefSeq" id="WP_319952258.1">
    <property type="nucleotide sequence ID" value="NZ_JAXAVX010000001.1"/>
</dbReference>
<comment type="caution">
    <text evidence="8">The sequence shown here is derived from an EMBL/GenBank/DDBJ whole genome shotgun (WGS) entry which is preliminary data.</text>
</comment>
<evidence type="ECO:0000256" key="6">
    <source>
        <dbReference type="SAM" id="MobiDB-lite"/>
    </source>
</evidence>
<keyword evidence="5" id="KW-0464">Manganese</keyword>
<keyword evidence="4" id="KW-0472">Membrane</keyword>
<dbReference type="EMBL" id="JAXAVX010000001">
    <property type="protein sequence ID" value="MDX8150105.1"/>
    <property type="molecule type" value="Genomic_DNA"/>
</dbReference>
<evidence type="ECO:0000313" key="9">
    <source>
        <dbReference type="Proteomes" id="UP001277761"/>
    </source>
</evidence>
<feature type="region of interest" description="Disordered" evidence="6">
    <location>
        <begin position="346"/>
        <end position="388"/>
    </location>
</feature>
<name>A0ABU4VFC1_9ACTN</name>
<keyword evidence="1" id="KW-1003">Cell membrane</keyword>
<evidence type="ECO:0000259" key="7">
    <source>
        <dbReference type="Pfam" id="PF00149"/>
    </source>
</evidence>
<evidence type="ECO:0000313" key="8">
    <source>
        <dbReference type="EMBL" id="MDX8150105.1"/>
    </source>
</evidence>
<feature type="domain" description="Calcineurin-like phosphoesterase" evidence="7">
    <location>
        <begin position="1"/>
        <end position="93"/>
    </location>
</feature>
<dbReference type="Proteomes" id="UP001277761">
    <property type="component" value="Unassembled WGS sequence"/>
</dbReference>
<keyword evidence="9" id="KW-1185">Reference proteome</keyword>
<evidence type="ECO:0000256" key="3">
    <source>
        <dbReference type="ARBA" id="ARBA00022723"/>
    </source>
</evidence>
<reference evidence="8 9" key="1">
    <citation type="submission" date="2023-11" db="EMBL/GenBank/DDBJ databases">
        <authorList>
            <person name="Xu M."/>
            <person name="Jiang T."/>
        </authorList>
    </citation>
    <scope>NUCLEOTIDE SEQUENCE [LARGE SCALE GENOMIC DNA]</scope>
    <source>
        <strain evidence="8 9">SD</strain>
    </source>
</reference>
<dbReference type="SUPFAM" id="SSF56300">
    <property type="entry name" value="Metallo-dependent phosphatases"/>
    <property type="match status" value="1"/>
</dbReference>
<proteinExistence type="predicted"/>
<dbReference type="InterPro" id="IPR004843">
    <property type="entry name" value="Calcineurin-like_PHP"/>
</dbReference>
<organism evidence="8 9">
    <name type="scientific">Patulibacter brassicae</name>
    <dbReference type="NCBI Taxonomy" id="1705717"/>
    <lineage>
        <taxon>Bacteria</taxon>
        <taxon>Bacillati</taxon>
        <taxon>Actinomycetota</taxon>
        <taxon>Thermoleophilia</taxon>
        <taxon>Solirubrobacterales</taxon>
        <taxon>Patulibacteraceae</taxon>
        <taxon>Patulibacter</taxon>
    </lineage>
</organism>
<gene>
    <name evidence="8" type="ORF">SK069_00740</name>
</gene>
<accession>A0ABU4VFC1</accession>
<dbReference type="InterPro" id="IPR043461">
    <property type="entry name" value="LpxH-like"/>
</dbReference>
<evidence type="ECO:0000256" key="2">
    <source>
        <dbReference type="ARBA" id="ARBA00022519"/>
    </source>
</evidence>
<protein>
    <submittedName>
        <fullName evidence="8">Metallophosphoesterase family protein</fullName>
    </submittedName>
</protein>
<evidence type="ECO:0000256" key="1">
    <source>
        <dbReference type="ARBA" id="ARBA00022475"/>
    </source>
</evidence>